<evidence type="ECO:0000256" key="6">
    <source>
        <dbReference type="SAM" id="MobiDB-lite"/>
    </source>
</evidence>
<dbReference type="SMART" id="SM00358">
    <property type="entry name" value="DSRM"/>
    <property type="match status" value="3"/>
</dbReference>
<dbReference type="AlphaFoldDB" id="A0A9E7KME1"/>
<feature type="region of interest" description="Disordered" evidence="6">
    <location>
        <begin position="95"/>
        <end position="123"/>
    </location>
</feature>
<dbReference type="EMBL" id="CP097509">
    <property type="protein sequence ID" value="URE20540.1"/>
    <property type="molecule type" value="Genomic_DNA"/>
</dbReference>
<keyword evidence="1" id="KW-0677">Repeat</keyword>
<evidence type="ECO:0000256" key="2">
    <source>
        <dbReference type="ARBA" id="ARBA00022884"/>
    </source>
</evidence>
<dbReference type="Pfam" id="PF00035">
    <property type="entry name" value="dsrm"/>
    <property type="match status" value="3"/>
</dbReference>
<dbReference type="Gene3D" id="3.30.160.20">
    <property type="match status" value="3"/>
</dbReference>
<evidence type="ECO:0000256" key="3">
    <source>
        <dbReference type="ARBA" id="ARBA00037597"/>
    </source>
</evidence>
<comment type="function">
    <text evidence="3">Binds double-stranded RNA.</text>
</comment>
<evidence type="ECO:0000259" key="8">
    <source>
        <dbReference type="PROSITE" id="PS50137"/>
    </source>
</evidence>
<dbReference type="Gene3D" id="2.60.40.790">
    <property type="match status" value="1"/>
</dbReference>
<feature type="domain" description="DRBM" evidence="8">
    <location>
        <begin position="117"/>
        <end position="185"/>
    </location>
</feature>
<reference evidence="9" key="1">
    <citation type="submission" date="2022-05" db="EMBL/GenBank/DDBJ databases">
        <title>The Musa troglodytarum L. genome provides insights into the mechanism of non-climacteric behaviour and enrichment of carotenoids.</title>
        <authorList>
            <person name="Wang J."/>
        </authorList>
    </citation>
    <scope>NUCLEOTIDE SEQUENCE</scope>
    <source>
        <tissue evidence="9">Leaf</tissue>
    </source>
</reference>
<organism evidence="9 10">
    <name type="scientific">Musa troglodytarum</name>
    <name type="common">fe'i banana</name>
    <dbReference type="NCBI Taxonomy" id="320322"/>
    <lineage>
        <taxon>Eukaryota</taxon>
        <taxon>Viridiplantae</taxon>
        <taxon>Streptophyta</taxon>
        <taxon>Embryophyta</taxon>
        <taxon>Tracheophyta</taxon>
        <taxon>Spermatophyta</taxon>
        <taxon>Magnoliopsida</taxon>
        <taxon>Liliopsida</taxon>
        <taxon>Zingiberales</taxon>
        <taxon>Musaceae</taxon>
        <taxon>Musa</taxon>
    </lineage>
</organism>
<evidence type="ECO:0000259" key="7">
    <source>
        <dbReference type="PROSITE" id="PS01031"/>
    </source>
</evidence>
<accession>A0A9E7KME1</accession>
<dbReference type="PANTHER" id="PTHR46031:SF26">
    <property type="entry name" value="DOUBLE-STRANDED RNA-BINDING PROTEIN 2"/>
    <property type="match status" value="1"/>
</dbReference>
<comment type="similarity">
    <text evidence="5">Belongs to the small heat shock protein (HSP20) family.</text>
</comment>
<gene>
    <name evidence="9" type="ORF">MUK42_10596</name>
</gene>
<dbReference type="GO" id="GO:0003723">
    <property type="term" value="F:RNA binding"/>
    <property type="evidence" value="ECO:0007669"/>
    <property type="project" value="UniProtKB-UniRule"/>
</dbReference>
<dbReference type="PROSITE" id="PS50137">
    <property type="entry name" value="DS_RBD"/>
    <property type="match status" value="3"/>
</dbReference>
<dbReference type="InterPro" id="IPR008978">
    <property type="entry name" value="HSP20-like_chaperone"/>
</dbReference>
<evidence type="ECO:0000313" key="10">
    <source>
        <dbReference type="Proteomes" id="UP001055439"/>
    </source>
</evidence>
<dbReference type="Proteomes" id="UP001055439">
    <property type="component" value="Chromosome 7"/>
</dbReference>
<dbReference type="InterPro" id="IPR002068">
    <property type="entry name" value="A-crystallin/Hsp20_dom"/>
</dbReference>
<name>A0A9E7KME1_9LILI</name>
<feature type="domain" description="DRBM" evidence="8">
    <location>
        <begin position="27"/>
        <end position="96"/>
    </location>
</feature>
<feature type="domain" description="DRBM" evidence="8">
    <location>
        <begin position="189"/>
        <end position="257"/>
    </location>
</feature>
<dbReference type="InterPro" id="IPR014720">
    <property type="entry name" value="dsRBD_dom"/>
</dbReference>
<feature type="domain" description="SHSP" evidence="7">
    <location>
        <begin position="468"/>
        <end position="580"/>
    </location>
</feature>
<sequence length="618" mass="68502">MVFLRVESMPFGCVAVAGGRSEDQPPMDKSRLQQLCQQRQWPLPEYAVSREGPDHDPHFRAMVTVNGAAFHSPDDSRTIKESQNKAAQVALEQLPETAPPPPTPSASLPPALEKQLSHKSHLQSYLQKNNKGLPTYQSVPDGTPSHRFRASVKFDGETFESSGYFHTVKEAEQSAAKFALMSLCDYSGVYKMLLQELAQKGGMSLPKYTTTNYGESHMPTFSSKVEIKGEFFQGDVAKTKKQAENNAAKVALSQLEGCRGNRFSSDLVSKWQANIESEPPTSSVEPIVNMNSPKPSSLLIPASQIDAKKTVDIIAVDHGATASISNATPVSDQITNSTDEVMGIDGSHHRLTPSTDEPEITAEKKDTVAPVQDPESADGMKNGETLRGAVAGGGSSALSSDSNFHKFHPTTTSGKLPTGSSTSSLLRNRVQVYPRKPDLVLPEELMVGLIHKRNNPMEEKPAAALRPRRYTDFKPQHRWLSDEICKTLIVELPGFKREQLVFLIDTSRQVKLRGERHIEGDRWSRFDMAVRAPKHCNAKLVTAKFDPDNGLLCVTLPGSASKPPPPTTDCRDRRRRLQLKAYFAVHYTLRKAWERLCKLFCLRLDVKDSFKRDDSVKR</sequence>
<evidence type="ECO:0000256" key="5">
    <source>
        <dbReference type="PROSITE-ProRule" id="PRU00285"/>
    </source>
</evidence>
<evidence type="ECO:0000256" key="1">
    <source>
        <dbReference type="ARBA" id="ARBA00022737"/>
    </source>
</evidence>
<evidence type="ECO:0000313" key="9">
    <source>
        <dbReference type="EMBL" id="URE20540.1"/>
    </source>
</evidence>
<evidence type="ECO:0000256" key="4">
    <source>
        <dbReference type="PROSITE-ProRule" id="PRU00266"/>
    </source>
</evidence>
<proteinExistence type="inferred from homology"/>
<dbReference type="PROSITE" id="PS01031">
    <property type="entry name" value="SHSP"/>
    <property type="match status" value="1"/>
</dbReference>
<dbReference type="SUPFAM" id="SSF49764">
    <property type="entry name" value="HSP20-like chaperones"/>
    <property type="match status" value="1"/>
</dbReference>
<keyword evidence="10" id="KW-1185">Reference proteome</keyword>
<dbReference type="PANTHER" id="PTHR46031">
    <property type="match status" value="1"/>
</dbReference>
<protein>
    <submittedName>
        <fullName evidence="9">Double-stranded RNA binding motif containing protein</fullName>
    </submittedName>
</protein>
<keyword evidence="2 4" id="KW-0694">RNA-binding</keyword>
<dbReference type="SUPFAM" id="SSF54768">
    <property type="entry name" value="dsRNA-binding domain-like"/>
    <property type="match status" value="3"/>
</dbReference>
<dbReference type="OrthoDB" id="5988181at2759"/>
<feature type="region of interest" description="Disordered" evidence="6">
    <location>
        <begin position="347"/>
        <end position="382"/>
    </location>
</feature>